<evidence type="ECO:0000256" key="4">
    <source>
        <dbReference type="ARBA" id="ARBA00022741"/>
    </source>
</evidence>
<dbReference type="OrthoDB" id="9804819at2"/>
<comment type="caution">
    <text evidence="7">The sequence shown here is derived from an EMBL/GenBank/DDBJ whole genome shotgun (WGS) entry which is preliminary data.</text>
</comment>
<dbReference type="InterPro" id="IPR027417">
    <property type="entry name" value="P-loop_NTPase"/>
</dbReference>
<keyword evidence="5" id="KW-0067">ATP-binding</keyword>
<evidence type="ECO:0000256" key="1">
    <source>
        <dbReference type="ARBA" id="ARBA00005417"/>
    </source>
</evidence>
<dbReference type="InterPro" id="IPR003593">
    <property type="entry name" value="AAA+_ATPase"/>
</dbReference>
<evidence type="ECO:0000256" key="2">
    <source>
        <dbReference type="ARBA" id="ARBA00022448"/>
    </source>
</evidence>
<dbReference type="Pfam" id="PF00005">
    <property type="entry name" value="ABC_tran"/>
    <property type="match status" value="1"/>
</dbReference>
<gene>
    <name evidence="7" type="ORF">TDIS_1608</name>
</gene>
<protein>
    <recommendedName>
        <fullName evidence="6">ABC transporter domain-containing protein</fullName>
    </recommendedName>
</protein>
<dbReference type="PANTHER" id="PTHR42711">
    <property type="entry name" value="ABC TRANSPORTER ATP-BINDING PROTEIN"/>
    <property type="match status" value="1"/>
</dbReference>
<dbReference type="STRING" id="999894.TDIS_1608"/>
<evidence type="ECO:0000313" key="8">
    <source>
        <dbReference type="Proteomes" id="UP000078390"/>
    </source>
</evidence>
<dbReference type="Gene3D" id="3.40.50.300">
    <property type="entry name" value="P-loop containing nucleotide triphosphate hydrolases"/>
    <property type="match status" value="1"/>
</dbReference>
<dbReference type="GO" id="GO:0005524">
    <property type="term" value="F:ATP binding"/>
    <property type="evidence" value="ECO:0007669"/>
    <property type="project" value="UniProtKB-KW"/>
</dbReference>
<dbReference type="InterPro" id="IPR003439">
    <property type="entry name" value="ABC_transporter-like_ATP-bd"/>
</dbReference>
<accession>A0A179D2P8</accession>
<evidence type="ECO:0000313" key="7">
    <source>
        <dbReference type="EMBL" id="OAQ20253.1"/>
    </source>
</evidence>
<evidence type="ECO:0000256" key="3">
    <source>
        <dbReference type="ARBA" id="ARBA00022458"/>
    </source>
</evidence>
<keyword evidence="8" id="KW-1185">Reference proteome</keyword>
<dbReference type="InterPro" id="IPR017871">
    <property type="entry name" value="ABC_transporter-like_CS"/>
</dbReference>
<dbReference type="RefSeq" id="WP_068671115.1">
    <property type="nucleotide sequence ID" value="NZ_LWLG01000013.1"/>
</dbReference>
<evidence type="ECO:0000256" key="5">
    <source>
        <dbReference type="ARBA" id="ARBA00022840"/>
    </source>
</evidence>
<dbReference type="EMBL" id="LWLG01000013">
    <property type="protein sequence ID" value="OAQ20253.1"/>
    <property type="molecule type" value="Genomic_DNA"/>
</dbReference>
<dbReference type="PROSITE" id="PS50893">
    <property type="entry name" value="ABC_TRANSPORTER_2"/>
    <property type="match status" value="1"/>
</dbReference>
<keyword evidence="2" id="KW-0813">Transport</keyword>
<organism evidence="7 8">
    <name type="scientific">Thermosulfurimonas dismutans</name>
    <dbReference type="NCBI Taxonomy" id="999894"/>
    <lineage>
        <taxon>Bacteria</taxon>
        <taxon>Pseudomonadati</taxon>
        <taxon>Thermodesulfobacteriota</taxon>
        <taxon>Thermodesulfobacteria</taxon>
        <taxon>Thermodesulfobacteriales</taxon>
        <taxon>Thermodesulfobacteriaceae</taxon>
        <taxon>Thermosulfurimonas</taxon>
    </lineage>
</organism>
<dbReference type="Proteomes" id="UP000078390">
    <property type="component" value="Unassembled WGS sequence"/>
</dbReference>
<feature type="domain" description="ABC transporter" evidence="6">
    <location>
        <begin position="6"/>
        <end position="236"/>
    </location>
</feature>
<dbReference type="PROSITE" id="PS00211">
    <property type="entry name" value="ABC_TRANSPORTER_1"/>
    <property type="match status" value="1"/>
</dbReference>
<dbReference type="SUPFAM" id="SSF52540">
    <property type="entry name" value="P-loop containing nucleoside triphosphate hydrolases"/>
    <property type="match status" value="1"/>
</dbReference>
<reference evidence="7 8" key="1">
    <citation type="submission" date="2016-04" db="EMBL/GenBank/DDBJ databases">
        <title>Genome analysis of Thermosulfurimonas dismutans, the first thermophilic sulfur-disproportionating bacterium of the phylum Thermodesulfobacteria.</title>
        <authorList>
            <person name="Mardanov A.V."/>
            <person name="Beletsky A.V."/>
            <person name="Kadnikov V.V."/>
            <person name="Slobodkin A.I."/>
            <person name="Ravin N.V."/>
        </authorList>
    </citation>
    <scope>NUCLEOTIDE SEQUENCE [LARGE SCALE GENOMIC DNA]</scope>
    <source>
        <strain evidence="7 8">S95</strain>
    </source>
</reference>
<evidence type="ECO:0000259" key="6">
    <source>
        <dbReference type="PROSITE" id="PS50893"/>
    </source>
</evidence>
<proteinExistence type="inferred from homology"/>
<dbReference type="GO" id="GO:0016887">
    <property type="term" value="F:ATP hydrolysis activity"/>
    <property type="evidence" value="ECO:0007669"/>
    <property type="project" value="InterPro"/>
</dbReference>
<keyword evidence="3" id="KW-0536">Nodulation</keyword>
<dbReference type="SMART" id="SM00382">
    <property type="entry name" value="AAA"/>
    <property type="match status" value="1"/>
</dbReference>
<dbReference type="AlphaFoldDB" id="A0A179D2P8"/>
<comment type="similarity">
    <text evidence="1">Belongs to the ABC transporter superfamily.</text>
</comment>
<sequence>MAGLAVRIESLVKEYGRLRALDGVSFEIREGELFALLGPNGAGKTTTIRILSGLTRPTAGRVWFFEKDIFRESLAAKRMVGLVPQAVNLDLELTLWENLLIHGLLFGMSRRAIAQRAEELLRFAELWERRNQRVRTLSGGMKRRLLIIRALLHAPRILFMDEPTVGLDPHIRRRLWGLIKQIQTKGTTILLTTHYIEEAEFLADRVAFLDRGRIVALDTPQNFIQTLGEVAVDVVTSEGLKTYYFRNRGEAEREAMKLSKQGESVTLRRINLEDAFIHFTGRKV</sequence>
<name>A0A179D2P8_9BACT</name>
<keyword evidence="4" id="KW-0547">Nucleotide-binding</keyword>
<dbReference type="PANTHER" id="PTHR42711:SF5">
    <property type="entry name" value="ABC TRANSPORTER ATP-BINDING PROTEIN NATA"/>
    <property type="match status" value="1"/>
</dbReference>
<dbReference type="InterPro" id="IPR050763">
    <property type="entry name" value="ABC_transporter_ATP-binding"/>
</dbReference>